<dbReference type="RefSeq" id="WP_209591700.1">
    <property type="nucleotide sequence ID" value="NZ_JAGGMV010000008.1"/>
</dbReference>
<sequence>MIILDEKLVKPYGTGAKINLSRKYLGKRAITIIIEDEEDSENLNELFSKNNIF</sequence>
<organism evidence="1 2">
    <name type="scientific">Methanococcus voltae</name>
    <dbReference type="NCBI Taxonomy" id="2188"/>
    <lineage>
        <taxon>Archaea</taxon>
        <taxon>Methanobacteriati</taxon>
        <taxon>Methanobacteriota</taxon>
        <taxon>Methanomada group</taxon>
        <taxon>Methanococci</taxon>
        <taxon>Methanococcales</taxon>
        <taxon>Methanococcaceae</taxon>
        <taxon>Methanococcus</taxon>
    </lineage>
</organism>
<evidence type="ECO:0000313" key="2">
    <source>
        <dbReference type="Proteomes" id="UP000740329"/>
    </source>
</evidence>
<evidence type="ECO:0000313" key="1">
    <source>
        <dbReference type="EMBL" id="MBP2202184.1"/>
    </source>
</evidence>
<dbReference type="Proteomes" id="UP000740329">
    <property type="component" value="Unassembled WGS sequence"/>
</dbReference>
<proteinExistence type="predicted"/>
<name>A0A8J7RGW3_METVO</name>
<gene>
    <name evidence="1" type="ORF">J3E07_001625</name>
</gene>
<dbReference type="NCBIfam" id="NF033496">
    <property type="entry name" value="DUF2080_fam_acc"/>
    <property type="match status" value="1"/>
</dbReference>
<protein>
    <submittedName>
        <fullName evidence="1">Uncharacterized protein</fullName>
    </submittedName>
</protein>
<reference evidence="1" key="1">
    <citation type="submission" date="2021-03" db="EMBL/GenBank/DDBJ databases">
        <title>Genomic Encyclopedia of Type Strains, Phase IV (KMG-V): Genome sequencing to study the core and pangenomes of soil and plant-associated prokaryotes.</title>
        <authorList>
            <person name="Whitman W."/>
        </authorList>
    </citation>
    <scope>NUCLEOTIDE SEQUENCE</scope>
    <source>
        <strain evidence="1">C4</strain>
    </source>
</reference>
<accession>A0A8J7RGW3</accession>
<dbReference type="InterPro" id="IPR019205">
    <property type="entry name" value="DUF2080_transposon-encoded"/>
</dbReference>
<dbReference type="EMBL" id="JAGGMV010000008">
    <property type="protein sequence ID" value="MBP2202184.1"/>
    <property type="molecule type" value="Genomic_DNA"/>
</dbReference>
<comment type="caution">
    <text evidence="1">The sequence shown here is derived from an EMBL/GenBank/DDBJ whole genome shotgun (WGS) entry which is preliminary data.</text>
</comment>
<dbReference type="AlphaFoldDB" id="A0A8J7RGW3"/>
<dbReference type="Pfam" id="PF09853">
    <property type="entry name" value="DUF2080"/>
    <property type="match status" value="1"/>
</dbReference>